<dbReference type="SMART" id="SM00829">
    <property type="entry name" value="PKS_ER"/>
    <property type="match status" value="1"/>
</dbReference>
<sequence length="292" mass="31571">MITPFQRAWVVTCRGTPEEALSLRTDWPVPQKLEPGEVLVKVEAGALNPAGWKMMRMMPNFVFPRPHVAEFDFAGTIANANGTELFEGDAVYGFIPVEITQKTRQGALAEYIRIPEDYVVPRSTNLTAIEASGLAAASQTAYQAIYVQGQLSPGQIVFINGGSSAVGAFVIQLAKGIGAKVVATASAKNEVFVRKMGADEFIDYTKLDLAKYLVEHAPSPKFNLIFDAVGLIDPSLYTHSEAYLQCGGIFITSGPLPKNTSAEIWTLLKTVVALVTPAILGGTRRKYECVAL</sequence>
<dbReference type="InterPro" id="IPR036291">
    <property type="entry name" value="NAD(P)-bd_dom_sf"/>
</dbReference>
<proteinExistence type="predicted"/>
<dbReference type="SUPFAM" id="SSF50129">
    <property type="entry name" value="GroES-like"/>
    <property type="match status" value="1"/>
</dbReference>
<organism evidence="2 3">
    <name type="scientific">Crucibulum laeve</name>
    <dbReference type="NCBI Taxonomy" id="68775"/>
    <lineage>
        <taxon>Eukaryota</taxon>
        <taxon>Fungi</taxon>
        <taxon>Dikarya</taxon>
        <taxon>Basidiomycota</taxon>
        <taxon>Agaricomycotina</taxon>
        <taxon>Agaricomycetes</taxon>
        <taxon>Agaricomycetidae</taxon>
        <taxon>Agaricales</taxon>
        <taxon>Agaricineae</taxon>
        <taxon>Nidulariaceae</taxon>
        <taxon>Crucibulum</taxon>
    </lineage>
</organism>
<dbReference type="PANTHER" id="PTHR11695:SF294">
    <property type="entry name" value="RETICULON-4-INTERACTING PROTEIN 1, MITOCHONDRIAL"/>
    <property type="match status" value="1"/>
</dbReference>
<evidence type="ECO:0000313" key="2">
    <source>
        <dbReference type="EMBL" id="TFK43001.1"/>
    </source>
</evidence>
<dbReference type="Proteomes" id="UP000308652">
    <property type="component" value="Unassembled WGS sequence"/>
</dbReference>
<dbReference type="GO" id="GO:0016491">
    <property type="term" value="F:oxidoreductase activity"/>
    <property type="evidence" value="ECO:0007669"/>
    <property type="project" value="InterPro"/>
</dbReference>
<accession>A0A5C3MP78</accession>
<dbReference type="AlphaFoldDB" id="A0A5C3MP78"/>
<feature type="domain" description="Enoyl reductase (ER)" evidence="1">
    <location>
        <begin position="20"/>
        <end position="251"/>
    </location>
</feature>
<protein>
    <recommendedName>
        <fullName evidence="1">Enoyl reductase (ER) domain-containing protein</fullName>
    </recommendedName>
</protein>
<evidence type="ECO:0000259" key="1">
    <source>
        <dbReference type="SMART" id="SM00829"/>
    </source>
</evidence>
<gene>
    <name evidence="2" type="ORF">BDQ12DRAFT_677157</name>
</gene>
<dbReference type="Gene3D" id="3.90.180.10">
    <property type="entry name" value="Medium-chain alcohol dehydrogenases, catalytic domain"/>
    <property type="match status" value="1"/>
</dbReference>
<dbReference type="Pfam" id="PF00107">
    <property type="entry name" value="ADH_zinc_N"/>
    <property type="match status" value="1"/>
</dbReference>
<dbReference type="SUPFAM" id="SSF51735">
    <property type="entry name" value="NAD(P)-binding Rossmann-fold domains"/>
    <property type="match status" value="1"/>
</dbReference>
<dbReference type="InterPro" id="IPR013154">
    <property type="entry name" value="ADH-like_N"/>
</dbReference>
<dbReference type="Gene3D" id="3.40.50.720">
    <property type="entry name" value="NAD(P)-binding Rossmann-like Domain"/>
    <property type="match status" value="1"/>
</dbReference>
<dbReference type="OrthoDB" id="3509362at2759"/>
<dbReference type="CDD" id="cd08267">
    <property type="entry name" value="MDR1"/>
    <property type="match status" value="1"/>
</dbReference>
<dbReference type="STRING" id="68775.A0A5C3MP78"/>
<dbReference type="InterPro" id="IPR020843">
    <property type="entry name" value="ER"/>
</dbReference>
<dbReference type="InterPro" id="IPR013149">
    <property type="entry name" value="ADH-like_C"/>
</dbReference>
<name>A0A5C3MP78_9AGAR</name>
<keyword evidence="3" id="KW-1185">Reference proteome</keyword>
<dbReference type="InterPro" id="IPR011032">
    <property type="entry name" value="GroES-like_sf"/>
</dbReference>
<dbReference type="Pfam" id="PF08240">
    <property type="entry name" value="ADH_N"/>
    <property type="match status" value="1"/>
</dbReference>
<reference evidence="2 3" key="1">
    <citation type="journal article" date="2019" name="Nat. Ecol. Evol.">
        <title>Megaphylogeny resolves global patterns of mushroom evolution.</title>
        <authorList>
            <person name="Varga T."/>
            <person name="Krizsan K."/>
            <person name="Foldi C."/>
            <person name="Dima B."/>
            <person name="Sanchez-Garcia M."/>
            <person name="Sanchez-Ramirez S."/>
            <person name="Szollosi G.J."/>
            <person name="Szarkandi J.G."/>
            <person name="Papp V."/>
            <person name="Albert L."/>
            <person name="Andreopoulos W."/>
            <person name="Angelini C."/>
            <person name="Antonin V."/>
            <person name="Barry K.W."/>
            <person name="Bougher N.L."/>
            <person name="Buchanan P."/>
            <person name="Buyck B."/>
            <person name="Bense V."/>
            <person name="Catcheside P."/>
            <person name="Chovatia M."/>
            <person name="Cooper J."/>
            <person name="Damon W."/>
            <person name="Desjardin D."/>
            <person name="Finy P."/>
            <person name="Geml J."/>
            <person name="Haridas S."/>
            <person name="Hughes K."/>
            <person name="Justo A."/>
            <person name="Karasinski D."/>
            <person name="Kautmanova I."/>
            <person name="Kiss B."/>
            <person name="Kocsube S."/>
            <person name="Kotiranta H."/>
            <person name="LaButti K.M."/>
            <person name="Lechner B.E."/>
            <person name="Liimatainen K."/>
            <person name="Lipzen A."/>
            <person name="Lukacs Z."/>
            <person name="Mihaltcheva S."/>
            <person name="Morgado L.N."/>
            <person name="Niskanen T."/>
            <person name="Noordeloos M.E."/>
            <person name="Ohm R.A."/>
            <person name="Ortiz-Santana B."/>
            <person name="Ovrebo C."/>
            <person name="Racz N."/>
            <person name="Riley R."/>
            <person name="Savchenko A."/>
            <person name="Shiryaev A."/>
            <person name="Soop K."/>
            <person name="Spirin V."/>
            <person name="Szebenyi C."/>
            <person name="Tomsovsky M."/>
            <person name="Tulloss R.E."/>
            <person name="Uehling J."/>
            <person name="Grigoriev I.V."/>
            <person name="Vagvolgyi C."/>
            <person name="Papp T."/>
            <person name="Martin F.M."/>
            <person name="Miettinen O."/>
            <person name="Hibbett D.S."/>
            <person name="Nagy L.G."/>
        </authorList>
    </citation>
    <scope>NUCLEOTIDE SEQUENCE [LARGE SCALE GENOMIC DNA]</scope>
    <source>
        <strain evidence="2 3">CBS 166.37</strain>
    </source>
</reference>
<dbReference type="EMBL" id="ML213592">
    <property type="protein sequence ID" value="TFK43001.1"/>
    <property type="molecule type" value="Genomic_DNA"/>
</dbReference>
<dbReference type="PANTHER" id="PTHR11695">
    <property type="entry name" value="ALCOHOL DEHYDROGENASE RELATED"/>
    <property type="match status" value="1"/>
</dbReference>
<evidence type="ECO:0000313" key="3">
    <source>
        <dbReference type="Proteomes" id="UP000308652"/>
    </source>
</evidence>
<dbReference type="GO" id="GO:0005739">
    <property type="term" value="C:mitochondrion"/>
    <property type="evidence" value="ECO:0007669"/>
    <property type="project" value="TreeGrafter"/>
</dbReference>
<dbReference type="InterPro" id="IPR050700">
    <property type="entry name" value="YIM1/Zinc_Alcohol_DH_Fams"/>
</dbReference>